<dbReference type="AlphaFoldDB" id="A0A9P5YQ44"/>
<accession>A0A9P5YQ44</accession>
<evidence type="ECO:0008006" key="3">
    <source>
        <dbReference type="Google" id="ProtNLM"/>
    </source>
</evidence>
<gene>
    <name evidence="1" type="ORF">BDN70DRAFT_963442</name>
</gene>
<evidence type="ECO:0000313" key="2">
    <source>
        <dbReference type="Proteomes" id="UP000807469"/>
    </source>
</evidence>
<reference evidence="1" key="1">
    <citation type="submission" date="2020-11" db="EMBL/GenBank/DDBJ databases">
        <authorList>
            <consortium name="DOE Joint Genome Institute"/>
            <person name="Ahrendt S."/>
            <person name="Riley R."/>
            <person name="Andreopoulos W."/>
            <person name="Labutti K."/>
            <person name="Pangilinan J."/>
            <person name="Ruiz-Duenas F.J."/>
            <person name="Barrasa J.M."/>
            <person name="Sanchez-Garcia M."/>
            <person name="Camarero S."/>
            <person name="Miyauchi S."/>
            <person name="Serrano A."/>
            <person name="Linde D."/>
            <person name="Babiker R."/>
            <person name="Drula E."/>
            <person name="Ayuso-Fernandez I."/>
            <person name="Pacheco R."/>
            <person name="Padilla G."/>
            <person name="Ferreira P."/>
            <person name="Barriuso J."/>
            <person name="Kellner H."/>
            <person name="Castanera R."/>
            <person name="Alfaro M."/>
            <person name="Ramirez L."/>
            <person name="Pisabarro A.G."/>
            <person name="Kuo A."/>
            <person name="Tritt A."/>
            <person name="Lipzen A."/>
            <person name="He G."/>
            <person name="Yan M."/>
            <person name="Ng V."/>
            <person name="Cullen D."/>
            <person name="Martin F."/>
            <person name="Rosso M.-N."/>
            <person name="Henrissat B."/>
            <person name="Hibbett D."/>
            <person name="Martinez A.T."/>
            <person name="Grigoriev I.V."/>
        </authorList>
    </citation>
    <scope>NUCLEOTIDE SEQUENCE</scope>
    <source>
        <strain evidence="1">CIRM-BRFM 674</strain>
    </source>
</reference>
<proteinExistence type="predicted"/>
<evidence type="ECO:0000313" key="1">
    <source>
        <dbReference type="EMBL" id="KAF9473822.1"/>
    </source>
</evidence>
<dbReference type="Proteomes" id="UP000807469">
    <property type="component" value="Unassembled WGS sequence"/>
</dbReference>
<organism evidence="1 2">
    <name type="scientific">Pholiota conissans</name>
    <dbReference type="NCBI Taxonomy" id="109636"/>
    <lineage>
        <taxon>Eukaryota</taxon>
        <taxon>Fungi</taxon>
        <taxon>Dikarya</taxon>
        <taxon>Basidiomycota</taxon>
        <taxon>Agaricomycotina</taxon>
        <taxon>Agaricomycetes</taxon>
        <taxon>Agaricomycetidae</taxon>
        <taxon>Agaricales</taxon>
        <taxon>Agaricineae</taxon>
        <taxon>Strophariaceae</taxon>
        <taxon>Pholiota</taxon>
    </lineage>
</organism>
<keyword evidence="2" id="KW-1185">Reference proteome</keyword>
<dbReference type="EMBL" id="MU155414">
    <property type="protein sequence ID" value="KAF9473822.1"/>
    <property type="molecule type" value="Genomic_DNA"/>
</dbReference>
<dbReference type="OrthoDB" id="3365698at2759"/>
<name>A0A9P5YQ44_9AGAR</name>
<comment type="caution">
    <text evidence="1">The sequence shown here is derived from an EMBL/GenBank/DDBJ whole genome shotgun (WGS) entry which is preliminary data.</text>
</comment>
<protein>
    <recommendedName>
        <fullName evidence="3">F-box domain-containing protein</fullName>
    </recommendedName>
</protein>
<sequence>MTSSSSPITRLPYDMLREIFIHYVPSYPFLTPNSKSAPIFLCHICSSWRMAALTCPTLWSHLSHCITLQEIDFSISWTEHTVLKRDIEFLLWWKGNQGSNPPFLVLGAKAHKENDIDDDKLISLDALDTIVEFIASAQYLDAHPFFWELLQKSHLSLVNLRTLAMIKPFESRSFLEEAQKVLSRLPENPSAAFPSSKWQQICLNKGNSIDFASVITVTWSYITHISLADVKLSLPSWFSFLVGVPKLQWAYINIKQLNPHDFTNSNRTHILNHLASLFLTCQDGCDLIHLFKNLRLPALTTLSLSSYSPLWKDDISMSRIYSIIRTTPNVITLALDDYFLSAIDYNRPINPNTTKWIWKLTPSLAHVHLDLSSESETPLKDSYDRIKFLIRYFSACCAIQSITVIDKYEAVSNSDKAALEELVKINSFCVDLCIASSSLDQAASEVWKEWGSRA</sequence>